<keyword evidence="1" id="KW-0812">Transmembrane</keyword>
<feature type="transmembrane region" description="Helical" evidence="1">
    <location>
        <begin position="48"/>
        <end position="70"/>
    </location>
</feature>
<evidence type="ECO:0000256" key="1">
    <source>
        <dbReference type="SAM" id="Phobius"/>
    </source>
</evidence>
<proteinExistence type="predicted"/>
<reference evidence="2" key="1">
    <citation type="journal article" date="2014" name="Front. Microbiol.">
        <title>High frequency of phylogenetically diverse reductive dehalogenase-homologous genes in deep subseafloor sedimentary metagenomes.</title>
        <authorList>
            <person name="Kawai M."/>
            <person name="Futagami T."/>
            <person name="Toyoda A."/>
            <person name="Takaki Y."/>
            <person name="Nishi S."/>
            <person name="Hori S."/>
            <person name="Arai W."/>
            <person name="Tsubouchi T."/>
            <person name="Morono Y."/>
            <person name="Uchiyama I."/>
            <person name="Ito T."/>
            <person name="Fujiyama A."/>
            <person name="Inagaki F."/>
            <person name="Takami H."/>
        </authorList>
    </citation>
    <scope>NUCLEOTIDE SEQUENCE</scope>
    <source>
        <strain evidence="2">Expedition CK06-06</strain>
    </source>
</reference>
<gene>
    <name evidence="2" type="ORF">S03H2_25821</name>
</gene>
<accession>X1FUI5</accession>
<protein>
    <submittedName>
        <fullName evidence="2">Uncharacterized protein</fullName>
    </submittedName>
</protein>
<feature type="non-terminal residue" evidence="2">
    <location>
        <position position="1"/>
    </location>
</feature>
<dbReference type="AlphaFoldDB" id="X1FUI5"/>
<name>X1FUI5_9ZZZZ</name>
<keyword evidence="1" id="KW-1133">Transmembrane helix</keyword>
<comment type="caution">
    <text evidence="2">The sequence shown here is derived from an EMBL/GenBank/DDBJ whole genome shotgun (WGS) entry which is preliminary data.</text>
</comment>
<organism evidence="2">
    <name type="scientific">marine sediment metagenome</name>
    <dbReference type="NCBI Taxonomy" id="412755"/>
    <lineage>
        <taxon>unclassified sequences</taxon>
        <taxon>metagenomes</taxon>
        <taxon>ecological metagenomes</taxon>
    </lineage>
</organism>
<dbReference type="EMBL" id="BARU01014736">
    <property type="protein sequence ID" value="GAH36200.1"/>
    <property type="molecule type" value="Genomic_DNA"/>
</dbReference>
<feature type="transmembrane region" description="Helical" evidence="1">
    <location>
        <begin position="75"/>
        <end position="92"/>
    </location>
</feature>
<sequence>DYEAIVFEVEVLFARGDLLGDPGDVITEEEMEEIGIQFGVFNGILGGWATYFLIGFGVLLLIGLSVWAFWRLNPILFMITAAIAIMLGLYWYDAFTNNLGLALSLMLILYSFVCIGFAFRFIFWTRGEIIEE</sequence>
<feature type="transmembrane region" description="Helical" evidence="1">
    <location>
        <begin position="98"/>
        <end position="123"/>
    </location>
</feature>
<keyword evidence="1" id="KW-0472">Membrane</keyword>
<evidence type="ECO:0000313" key="2">
    <source>
        <dbReference type="EMBL" id="GAH36200.1"/>
    </source>
</evidence>